<proteinExistence type="predicted"/>
<keyword evidence="2" id="KW-1185">Reference proteome</keyword>
<protein>
    <submittedName>
        <fullName evidence="1 3">Uncharacterized protein</fullName>
    </submittedName>
</protein>
<reference evidence="3" key="1">
    <citation type="submission" date="2017-02" db="UniProtKB">
        <authorList>
            <consortium name="WormBaseParasite"/>
        </authorList>
    </citation>
    <scope>IDENTIFICATION</scope>
</reference>
<dbReference type="EMBL" id="UYWX01021700">
    <property type="protein sequence ID" value="VDM35417.1"/>
    <property type="molecule type" value="Genomic_DNA"/>
</dbReference>
<dbReference type="Proteomes" id="UP000274429">
    <property type="component" value="Unassembled WGS sequence"/>
</dbReference>
<evidence type="ECO:0000313" key="3">
    <source>
        <dbReference type="WBParaSite" id="TTAC_0001045401-mRNA-1"/>
    </source>
</evidence>
<dbReference type="AlphaFoldDB" id="A0A0R3XA77"/>
<gene>
    <name evidence="1" type="ORF">TTAC_LOCUS10437</name>
</gene>
<name>A0A0R3XA77_HYDTA</name>
<evidence type="ECO:0000313" key="1">
    <source>
        <dbReference type="EMBL" id="VDM35417.1"/>
    </source>
</evidence>
<organism evidence="3">
    <name type="scientific">Hydatigena taeniaeformis</name>
    <name type="common">Feline tapeworm</name>
    <name type="synonym">Taenia taeniaeformis</name>
    <dbReference type="NCBI Taxonomy" id="6205"/>
    <lineage>
        <taxon>Eukaryota</taxon>
        <taxon>Metazoa</taxon>
        <taxon>Spiralia</taxon>
        <taxon>Lophotrochozoa</taxon>
        <taxon>Platyhelminthes</taxon>
        <taxon>Cestoda</taxon>
        <taxon>Eucestoda</taxon>
        <taxon>Cyclophyllidea</taxon>
        <taxon>Taeniidae</taxon>
        <taxon>Hydatigera</taxon>
    </lineage>
</organism>
<reference evidence="1 2" key="2">
    <citation type="submission" date="2018-11" db="EMBL/GenBank/DDBJ databases">
        <authorList>
            <consortium name="Pathogen Informatics"/>
        </authorList>
    </citation>
    <scope>NUCLEOTIDE SEQUENCE [LARGE SCALE GENOMIC DNA]</scope>
</reference>
<evidence type="ECO:0000313" key="2">
    <source>
        <dbReference type="Proteomes" id="UP000274429"/>
    </source>
</evidence>
<dbReference type="WBParaSite" id="TTAC_0001045401-mRNA-1">
    <property type="protein sequence ID" value="TTAC_0001045401-mRNA-1"/>
    <property type="gene ID" value="TTAC_0001045401"/>
</dbReference>
<accession>A0A0R3XA77</accession>
<sequence length="114" mass="12233">MLPAFSVKHPMETVAKLASEAWIKVSSSGSWEVGGKQNSPFADTSGISVLKRANKLLREVERSTSTLSLSSDESKVVTGSATVTEAQQHRHRLFATLVPAFALLVTIVDEPPPS</sequence>